<dbReference type="RefSeq" id="WP_119703720.1">
    <property type="nucleotide sequence ID" value="NZ_JBHSOI010000001.1"/>
</dbReference>
<evidence type="ECO:0000313" key="4">
    <source>
        <dbReference type="EMBL" id="REK73610.1"/>
    </source>
</evidence>
<dbReference type="InterPro" id="IPR029058">
    <property type="entry name" value="AB_hydrolase_fold"/>
</dbReference>
<gene>
    <name evidence="4" type="ORF">DX116_08770</name>
</gene>
<dbReference type="AlphaFoldDB" id="A0A371PDW5"/>
<protein>
    <submittedName>
        <fullName evidence="4">CocE/NonD family hydrolase</fullName>
    </submittedName>
</protein>
<keyword evidence="1 4" id="KW-0378">Hydrolase</keyword>
<dbReference type="NCBIfam" id="TIGR00976">
    <property type="entry name" value="CocE_NonD"/>
    <property type="match status" value="2"/>
</dbReference>
<feature type="compositionally biased region" description="Basic and acidic residues" evidence="2">
    <location>
        <begin position="383"/>
        <end position="392"/>
    </location>
</feature>
<dbReference type="Gene3D" id="2.60.120.260">
    <property type="entry name" value="Galactose-binding domain-like"/>
    <property type="match status" value="1"/>
</dbReference>
<dbReference type="SUPFAM" id="SSF53474">
    <property type="entry name" value="alpha/beta-Hydrolases"/>
    <property type="match status" value="1"/>
</dbReference>
<dbReference type="Pfam" id="PF08530">
    <property type="entry name" value="PepX_C"/>
    <property type="match status" value="1"/>
</dbReference>
<dbReference type="GO" id="GO:0008239">
    <property type="term" value="F:dipeptidyl-peptidase activity"/>
    <property type="evidence" value="ECO:0007669"/>
    <property type="project" value="InterPro"/>
</dbReference>
<evidence type="ECO:0000259" key="3">
    <source>
        <dbReference type="SMART" id="SM00939"/>
    </source>
</evidence>
<feature type="region of interest" description="Disordered" evidence="2">
    <location>
        <begin position="1"/>
        <end position="24"/>
    </location>
</feature>
<evidence type="ECO:0000256" key="1">
    <source>
        <dbReference type="ARBA" id="ARBA00022801"/>
    </source>
</evidence>
<evidence type="ECO:0000313" key="5">
    <source>
        <dbReference type="Proteomes" id="UP000265581"/>
    </source>
</evidence>
<name>A0A371PDW5_9ACTN</name>
<sequence>MTKLDDTPTIAITRVGPGEPSGDATEHMVRMRDGLRLATDVYLPASGQPTEAVLVRLPYGKTGEYTYMPRIAPRFVEAGYAVVVQDVRGKHRSEGEAVPWVNEVADAHDTLDWIVQQEWSNGRVGMWGESYYGFTQWAAASNGHSALRAIVPRMTGTRLGGPIVDDGPEWFINREYRATFFVDQDTYLWKPTWQRPFAEEFERFFETIGRRSPAWDADFPHLDVTRRFPNGHPFDAHAVPTLLVLGWFDNCAHFGWRDYADLMSRPAWRSLLHLRVEAMDHESYHYGDVPIDESTDHMVSPAAMEASISRTVDPAVEFFDVYLREDPAAPLPAKVSWEHVNGDWQRSQTWPPPASDTTSLTLVAGDGVSDGRLSSTGGAEEESSVRWVHDPQDPVPSPYANTFAMLAELADEQHLSARPDVLTFTGGTLTAPVDLCGPVELHVTVSTTGPFIDVFVRLLDVSPDGTARFMARGQSRVRDAVEPTTATVSLAHVGYRLREGHRLRLLIAGSDSPEYVTAPGTAEDPWLTTRTETNEHTLHLGGQNGARLTLMVADPGSVGI</sequence>
<dbReference type="Pfam" id="PF02129">
    <property type="entry name" value="Peptidase_S15"/>
    <property type="match status" value="1"/>
</dbReference>
<dbReference type="InterPro" id="IPR008979">
    <property type="entry name" value="Galactose-bd-like_sf"/>
</dbReference>
<dbReference type="Proteomes" id="UP000265581">
    <property type="component" value="Unassembled WGS sequence"/>
</dbReference>
<dbReference type="EMBL" id="QUBR01000001">
    <property type="protein sequence ID" value="REK73610.1"/>
    <property type="molecule type" value="Genomic_DNA"/>
</dbReference>
<evidence type="ECO:0000256" key="2">
    <source>
        <dbReference type="SAM" id="MobiDB-lite"/>
    </source>
</evidence>
<dbReference type="Gene3D" id="3.40.50.1820">
    <property type="entry name" value="alpha/beta hydrolase"/>
    <property type="match status" value="1"/>
</dbReference>
<reference evidence="4 5" key="1">
    <citation type="submission" date="2018-08" db="EMBL/GenBank/DDBJ databases">
        <title>Aeromicrobium sp. M2KJ-4, whole genome shotgun sequence.</title>
        <authorList>
            <person name="Tuo L."/>
        </authorList>
    </citation>
    <scope>NUCLEOTIDE SEQUENCE [LARGE SCALE GENOMIC DNA]</scope>
    <source>
        <strain evidence="4 5">M2KJ-4</strain>
    </source>
</reference>
<dbReference type="InterPro" id="IPR050585">
    <property type="entry name" value="Xaa-Pro_dipeptidyl-ppase/CocE"/>
</dbReference>
<dbReference type="SUPFAM" id="SSF49785">
    <property type="entry name" value="Galactose-binding domain-like"/>
    <property type="match status" value="1"/>
</dbReference>
<dbReference type="PANTHER" id="PTHR43056:SF10">
    <property type="entry name" value="COCE_NOND FAMILY, PUTATIVE (AFU_ORTHOLOGUE AFUA_7G00600)-RELATED"/>
    <property type="match status" value="1"/>
</dbReference>
<accession>A0A371PDW5</accession>
<dbReference type="InterPro" id="IPR000383">
    <property type="entry name" value="Xaa-Pro-like_dom"/>
</dbReference>
<feature type="domain" description="Xaa-Pro dipeptidyl-peptidase C-terminal" evidence="3">
    <location>
        <begin position="316"/>
        <end position="549"/>
    </location>
</feature>
<feature type="region of interest" description="Disordered" evidence="2">
    <location>
        <begin position="344"/>
        <end position="393"/>
    </location>
</feature>
<keyword evidence="5" id="KW-1185">Reference proteome</keyword>
<dbReference type="InterPro" id="IPR013736">
    <property type="entry name" value="Xaa-Pro_dipept_C"/>
</dbReference>
<dbReference type="Gene3D" id="1.10.3020.10">
    <property type="entry name" value="alpha-amino acid ester hydrolase ( Helical cap domain)"/>
    <property type="match status" value="1"/>
</dbReference>
<feature type="compositionally biased region" description="Polar residues" evidence="2">
    <location>
        <begin position="344"/>
        <end position="361"/>
    </location>
</feature>
<dbReference type="PANTHER" id="PTHR43056">
    <property type="entry name" value="PEPTIDASE S9 PROLYL OLIGOPEPTIDASE"/>
    <property type="match status" value="1"/>
</dbReference>
<dbReference type="SMART" id="SM00939">
    <property type="entry name" value="PepX_C"/>
    <property type="match status" value="1"/>
</dbReference>
<proteinExistence type="predicted"/>
<organism evidence="4 5">
    <name type="scientific">Aeromicrobium endophyticum</name>
    <dbReference type="NCBI Taxonomy" id="2292704"/>
    <lineage>
        <taxon>Bacteria</taxon>
        <taxon>Bacillati</taxon>
        <taxon>Actinomycetota</taxon>
        <taxon>Actinomycetes</taxon>
        <taxon>Propionibacteriales</taxon>
        <taxon>Nocardioidaceae</taxon>
        <taxon>Aeromicrobium</taxon>
    </lineage>
</organism>
<dbReference type="InterPro" id="IPR005674">
    <property type="entry name" value="CocE/Ser_esterase"/>
</dbReference>
<comment type="caution">
    <text evidence="4">The sequence shown here is derived from an EMBL/GenBank/DDBJ whole genome shotgun (WGS) entry which is preliminary data.</text>
</comment>
<dbReference type="OrthoDB" id="5240615at2"/>